<protein>
    <submittedName>
        <fullName evidence="1">Uncharacterized protein</fullName>
    </submittedName>
</protein>
<evidence type="ECO:0000313" key="2">
    <source>
        <dbReference type="EMBL" id="VIO58436.1"/>
    </source>
</evidence>
<evidence type="ECO:0000313" key="1">
    <source>
        <dbReference type="EMBL" id="CAG1971897.1"/>
    </source>
</evidence>
<dbReference type="EMBL" id="CAJPIJ010000090">
    <property type="protein sequence ID" value="CAG1971897.1"/>
    <property type="molecule type" value="Genomic_DNA"/>
</dbReference>
<accession>A0A4U9EQK7</accession>
<dbReference type="Proteomes" id="UP000746612">
    <property type="component" value="Unassembled WGS sequence"/>
</dbReference>
<gene>
    <name evidence="2" type="ORF">FUG_LOCUS306212</name>
    <name evidence="1" type="ORF">MDCFG202_LOCUS97564</name>
</gene>
<reference evidence="2" key="1">
    <citation type="submission" date="2019-04" db="EMBL/GenBank/DDBJ databases">
        <authorList>
            <person name="Melise S."/>
            <person name="Noan J."/>
            <person name="Okalmin O."/>
        </authorList>
    </citation>
    <scope>NUCLEOTIDE SEQUENCE</scope>
    <source>
        <strain evidence="2">FN9</strain>
    </source>
</reference>
<dbReference type="OrthoDB" id="3596450at2759"/>
<reference evidence="1" key="2">
    <citation type="submission" date="2021-03" db="EMBL/GenBank/DDBJ databases">
        <authorList>
            <person name="Alouane T."/>
            <person name="Langin T."/>
            <person name="Bonhomme L."/>
        </authorList>
    </citation>
    <scope>NUCLEOTIDE SEQUENCE</scope>
    <source>
        <strain evidence="1">MDC_Fg202</strain>
    </source>
</reference>
<name>A0A4U9EQK7_GIBZA</name>
<dbReference type="EMBL" id="CAAKMV010000133">
    <property type="protein sequence ID" value="VIO58436.1"/>
    <property type="molecule type" value="Genomic_DNA"/>
</dbReference>
<evidence type="ECO:0000313" key="3">
    <source>
        <dbReference type="Proteomes" id="UP000746612"/>
    </source>
</evidence>
<organism evidence="1 3">
    <name type="scientific">Gibberella zeae</name>
    <name type="common">Wheat head blight fungus</name>
    <name type="synonym">Fusarium graminearum</name>
    <dbReference type="NCBI Taxonomy" id="5518"/>
    <lineage>
        <taxon>Eukaryota</taxon>
        <taxon>Fungi</taxon>
        <taxon>Dikarya</taxon>
        <taxon>Ascomycota</taxon>
        <taxon>Pezizomycotina</taxon>
        <taxon>Sordariomycetes</taxon>
        <taxon>Hypocreomycetidae</taxon>
        <taxon>Hypocreales</taxon>
        <taxon>Nectriaceae</taxon>
        <taxon>Fusarium</taxon>
    </lineage>
</organism>
<dbReference type="AlphaFoldDB" id="A0A4U9EQK7"/>
<proteinExistence type="predicted"/>
<sequence>MTHHHWIEERPPFDFLIDFDQVPMAKFSFHTGSICKMRSRSVFEWDAGLWLACKESNFVINRHFHPQQWMRRGRKLLPDGTIPNRSQCFSVLRSVRDAWVAEENISSLYVPKNGDGKAVVT</sequence>